<name>A0ABR0DSB5_9LAMI</name>
<evidence type="ECO:0000256" key="2">
    <source>
        <dbReference type="SAM" id="Phobius"/>
    </source>
</evidence>
<feature type="transmembrane region" description="Helical" evidence="2">
    <location>
        <begin position="38"/>
        <end position="56"/>
    </location>
</feature>
<dbReference type="InterPro" id="IPR000727">
    <property type="entry name" value="T_SNARE_dom"/>
</dbReference>
<reference evidence="4 5" key="1">
    <citation type="journal article" date="2023" name="bioRxiv">
        <title>Genome report: Whole genome sequence and annotation of Penstemon davidsonii.</title>
        <authorList>
            <person name="Ostevik K.L."/>
            <person name="Alabady M."/>
            <person name="Zhang M."/>
            <person name="Rausher M.D."/>
        </authorList>
    </citation>
    <scope>NUCLEOTIDE SEQUENCE [LARGE SCALE GENOMIC DNA]</scope>
    <source>
        <strain evidence="4">DNT005</strain>
        <tissue evidence="4">Whole leaf</tissue>
    </source>
</reference>
<dbReference type="Gene3D" id="1.20.5.110">
    <property type="match status" value="1"/>
</dbReference>
<evidence type="ECO:0000256" key="1">
    <source>
        <dbReference type="ARBA" id="ARBA00022927"/>
    </source>
</evidence>
<dbReference type="PROSITE" id="PS50192">
    <property type="entry name" value="T_SNARE"/>
    <property type="match status" value="1"/>
</dbReference>
<feature type="transmembrane region" description="Helical" evidence="2">
    <location>
        <begin position="77"/>
        <end position="98"/>
    </location>
</feature>
<gene>
    <name evidence="4" type="ORF">RD792_002531</name>
</gene>
<keyword evidence="2" id="KW-0812">Transmembrane</keyword>
<dbReference type="SUPFAM" id="SSF58038">
    <property type="entry name" value="SNARE fusion complex"/>
    <property type="match status" value="1"/>
</dbReference>
<keyword evidence="5" id="KW-1185">Reference proteome</keyword>
<organism evidence="4 5">
    <name type="scientific">Penstemon davidsonii</name>
    <dbReference type="NCBI Taxonomy" id="160366"/>
    <lineage>
        <taxon>Eukaryota</taxon>
        <taxon>Viridiplantae</taxon>
        <taxon>Streptophyta</taxon>
        <taxon>Embryophyta</taxon>
        <taxon>Tracheophyta</taxon>
        <taxon>Spermatophyta</taxon>
        <taxon>Magnoliopsida</taxon>
        <taxon>eudicotyledons</taxon>
        <taxon>Gunneridae</taxon>
        <taxon>Pentapetalae</taxon>
        <taxon>asterids</taxon>
        <taxon>lamiids</taxon>
        <taxon>Lamiales</taxon>
        <taxon>Plantaginaceae</taxon>
        <taxon>Cheloneae</taxon>
        <taxon>Penstemon</taxon>
    </lineage>
</organism>
<evidence type="ECO:0000259" key="3">
    <source>
        <dbReference type="PROSITE" id="PS50192"/>
    </source>
</evidence>
<evidence type="ECO:0000313" key="5">
    <source>
        <dbReference type="Proteomes" id="UP001291926"/>
    </source>
</evidence>
<evidence type="ECO:0000313" key="4">
    <source>
        <dbReference type="EMBL" id="KAK4491756.1"/>
    </source>
</evidence>
<keyword evidence="1" id="KW-0653">Protein transport</keyword>
<protein>
    <recommendedName>
        <fullName evidence="3">t-SNARE coiled-coil homology domain-containing protein</fullName>
    </recommendedName>
</protein>
<dbReference type="EMBL" id="JAYDYQ010001087">
    <property type="protein sequence ID" value="KAK4491756.1"/>
    <property type="molecule type" value="Genomic_DNA"/>
</dbReference>
<keyword evidence="2" id="KW-1133">Transmembrane helix</keyword>
<dbReference type="CDD" id="cd15841">
    <property type="entry name" value="SNARE_Qc"/>
    <property type="match status" value="1"/>
</dbReference>
<feature type="domain" description="T-SNARE coiled-coil homology" evidence="3">
    <location>
        <begin position="1"/>
        <end position="41"/>
    </location>
</feature>
<sequence length="101" mass="11774">MEETILSTKHIALAVNEELDLHTRLIDNLDEHVEVTDSQLQLINNIFVFLSLFSFWEQRVRRRLAMLNKRTKGGCSCLCLIMSVIGMVVLVFVTYMLIRYL</sequence>
<proteinExistence type="predicted"/>
<keyword evidence="1" id="KW-0813">Transport</keyword>
<accession>A0ABR0DSB5</accession>
<dbReference type="Proteomes" id="UP001291926">
    <property type="component" value="Unassembled WGS sequence"/>
</dbReference>
<comment type="caution">
    <text evidence="4">The sequence shown here is derived from an EMBL/GenBank/DDBJ whole genome shotgun (WGS) entry which is preliminary data.</text>
</comment>
<keyword evidence="2" id="KW-0472">Membrane</keyword>